<name>A0A7W6FUU2_9HYPH</name>
<dbReference type="PANTHER" id="PTHR30404:SF0">
    <property type="entry name" value="N-ACETYLMURAMOYL-L-ALANINE AMIDASE AMIC"/>
    <property type="match status" value="1"/>
</dbReference>
<evidence type="ECO:0000256" key="1">
    <source>
        <dbReference type="ARBA" id="ARBA00001561"/>
    </source>
</evidence>
<dbReference type="AlphaFoldDB" id="A0A7W6FUU2"/>
<dbReference type="Gene3D" id="2.60.40.3500">
    <property type="match status" value="1"/>
</dbReference>
<dbReference type="GO" id="GO:0008745">
    <property type="term" value="F:N-acetylmuramoyl-L-alanine amidase activity"/>
    <property type="evidence" value="ECO:0007669"/>
    <property type="project" value="UniProtKB-EC"/>
</dbReference>
<evidence type="ECO:0000313" key="6">
    <source>
        <dbReference type="EMBL" id="MBB3935372.1"/>
    </source>
</evidence>
<evidence type="ECO:0000259" key="5">
    <source>
        <dbReference type="SMART" id="SM00646"/>
    </source>
</evidence>
<dbReference type="GO" id="GO:0030288">
    <property type="term" value="C:outer membrane-bounded periplasmic space"/>
    <property type="evidence" value="ECO:0007669"/>
    <property type="project" value="TreeGrafter"/>
</dbReference>
<feature type="chain" id="PRO_5030559768" description="N-acetylmuramoyl-L-alanine amidase" evidence="4">
    <location>
        <begin position="25"/>
        <end position="389"/>
    </location>
</feature>
<sequence>MRTLLALLTLAFFAAALAVSPSHAGDRPSIVTGIDETATAEGFALTVDVDGKAEPKLILLRNPYRVALDLDETLAAAKPPKLGATALVTDIRHGLVGSDRYRLIVTLAKPAKPELTVTQTANGSRISLRLTPADETAFMLPAVTKPTASAGNGPAEERPFVVVLDPGHGGIDKGATGEKRTEEKAVNLSFGLALRSALEKLPGVEVVMTRDDDTFIPLNERAAIARRAGANLMVSLHADSIRYKDLRGATVYTLSEKASDSLSRELADTENSADRFAGPEWDQDAPEIHDILVDLVRRETEALSEHFAIQLVADLGKGEIRLINNPRRSAGFRVLRAPDVPSILLEMGYLSNPEDEQALQSKEWQTRLAAILARSIAEFAKRPPLTSAR</sequence>
<accession>A0A7W6FUU2</accession>
<evidence type="ECO:0000313" key="7">
    <source>
        <dbReference type="Proteomes" id="UP000531216"/>
    </source>
</evidence>
<feature type="signal peptide" evidence="4">
    <location>
        <begin position="1"/>
        <end position="24"/>
    </location>
</feature>
<keyword evidence="7" id="KW-1185">Reference proteome</keyword>
<dbReference type="GO" id="GO:0009253">
    <property type="term" value="P:peptidoglycan catabolic process"/>
    <property type="evidence" value="ECO:0007669"/>
    <property type="project" value="InterPro"/>
</dbReference>
<feature type="domain" description="MurNAc-LAA" evidence="5">
    <location>
        <begin position="222"/>
        <end position="377"/>
    </location>
</feature>
<dbReference type="InterPro" id="IPR050695">
    <property type="entry name" value="N-acetylmuramoyl_amidase_3"/>
</dbReference>
<dbReference type="PANTHER" id="PTHR30404">
    <property type="entry name" value="N-ACETYLMURAMOYL-L-ALANINE AMIDASE"/>
    <property type="match status" value="1"/>
</dbReference>
<organism evidence="6 7">
    <name type="scientific">Aureimonas phyllosphaerae</name>
    <dbReference type="NCBI Taxonomy" id="1166078"/>
    <lineage>
        <taxon>Bacteria</taxon>
        <taxon>Pseudomonadati</taxon>
        <taxon>Pseudomonadota</taxon>
        <taxon>Alphaproteobacteria</taxon>
        <taxon>Hyphomicrobiales</taxon>
        <taxon>Aurantimonadaceae</taxon>
        <taxon>Aureimonas</taxon>
    </lineage>
</organism>
<dbReference type="Proteomes" id="UP000531216">
    <property type="component" value="Unassembled WGS sequence"/>
</dbReference>
<dbReference type="CDD" id="cd02696">
    <property type="entry name" value="MurNAc-LAA"/>
    <property type="match status" value="1"/>
</dbReference>
<evidence type="ECO:0000256" key="2">
    <source>
        <dbReference type="ARBA" id="ARBA00011901"/>
    </source>
</evidence>
<gene>
    <name evidence="6" type="ORF">GGR05_001500</name>
</gene>
<dbReference type="SMART" id="SM00646">
    <property type="entry name" value="Ami_3"/>
    <property type="match status" value="1"/>
</dbReference>
<dbReference type="EMBL" id="JACIDO010000002">
    <property type="protein sequence ID" value="MBB3935372.1"/>
    <property type="molecule type" value="Genomic_DNA"/>
</dbReference>
<evidence type="ECO:0000256" key="3">
    <source>
        <dbReference type="ARBA" id="ARBA00022801"/>
    </source>
</evidence>
<comment type="caution">
    <text evidence="6">The sequence shown here is derived from an EMBL/GenBank/DDBJ whole genome shotgun (WGS) entry which is preliminary data.</text>
</comment>
<dbReference type="Gene3D" id="3.40.630.40">
    <property type="entry name" value="Zn-dependent exopeptidases"/>
    <property type="match status" value="1"/>
</dbReference>
<reference evidence="6 7" key="1">
    <citation type="submission" date="2020-08" db="EMBL/GenBank/DDBJ databases">
        <title>Genomic Encyclopedia of Type Strains, Phase IV (KMG-IV): sequencing the most valuable type-strain genomes for metagenomic binning, comparative biology and taxonomic classification.</title>
        <authorList>
            <person name="Goeker M."/>
        </authorList>
    </citation>
    <scope>NUCLEOTIDE SEQUENCE [LARGE SCALE GENOMIC DNA]</scope>
    <source>
        <strain evidence="6 7">DSM 25024</strain>
    </source>
</reference>
<dbReference type="Pfam" id="PF01520">
    <property type="entry name" value="Amidase_3"/>
    <property type="match status" value="1"/>
</dbReference>
<evidence type="ECO:0000256" key="4">
    <source>
        <dbReference type="SAM" id="SignalP"/>
    </source>
</evidence>
<dbReference type="InterPro" id="IPR002508">
    <property type="entry name" value="MurNAc-LAA_cat"/>
</dbReference>
<dbReference type="OrthoDB" id="9806267at2"/>
<dbReference type="SUPFAM" id="SSF53187">
    <property type="entry name" value="Zn-dependent exopeptidases"/>
    <property type="match status" value="1"/>
</dbReference>
<proteinExistence type="predicted"/>
<dbReference type="EC" id="3.5.1.28" evidence="2"/>
<comment type="catalytic activity">
    <reaction evidence="1">
        <text>Hydrolyzes the link between N-acetylmuramoyl residues and L-amino acid residues in certain cell-wall glycopeptides.</text>
        <dbReference type="EC" id="3.5.1.28"/>
    </reaction>
</comment>
<keyword evidence="3 6" id="KW-0378">Hydrolase</keyword>
<dbReference type="RefSeq" id="WP_090959299.1">
    <property type="nucleotide sequence ID" value="NZ_FOOA01000002.1"/>
</dbReference>
<keyword evidence="4" id="KW-0732">Signal</keyword>
<protein>
    <recommendedName>
        <fullName evidence="2">N-acetylmuramoyl-L-alanine amidase</fullName>
        <ecNumber evidence="2">3.5.1.28</ecNumber>
    </recommendedName>
</protein>